<name>A0A914W5C4_9BILA</name>
<keyword evidence="5" id="KW-1185">Reference proteome</keyword>
<dbReference type="GO" id="GO:0010314">
    <property type="term" value="F:phosphatidylinositol-5-phosphate binding"/>
    <property type="evidence" value="ECO:0007669"/>
    <property type="project" value="TreeGrafter"/>
</dbReference>
<dbReference type="Proteomes" id="UP000887566">
    <property type="component" value="Unplaced"/>
</dbReference>
<reference evidence="6" key="1">
    <citation type="submission" date="2022-11" db="UniProtKB">
        <authorList>
            <consortium name="WormBaseParasite"/>
        </authorList>
    </citation>
    <scope>IDENTIFICATION</scope>
</reference>
<protein>
    <submittedName>
        <fullName evidence="6">CRAL-TRIO domain-containing protein</fullName>
    </submittedName>
</protein>
<dbReference type="Pfam" id="PF13716">
    <property type="entry name" value="CRAL_TRIO_2"/>
    <property type="match status" value="1"/>
</dbReference>
<accession>A0A914W5C4</accession>
<proteinExistence type="inferred from homology"/>
<sequence>MDVQKQKAKLLKNIAFLPGSRDRAGSPVIIFPSPSEPTDQPYEDIVSLIGYLSQIPDEKSKKIGFTIVVDGRKGSTRAVRNVLRACQHALYRQIRLVLVVKPEQFFDQQRINIDLMLEAYEFKTVVIALHKLSKYININQLPESLGGTYSYNHASWIDLRERYEAFLLKASQVLRSMKRRSLGIEPGAVIENGPAKQQFDEISKTGALLLDDLSSPSDAGSLNTSSEDFQVAAQRVETLLKQIKDFQEAPAIEANMAESHAKYETDLKTYEQFIAGVHDLIDWILGAGEKWLLTLHEIGESKDEAKQLCKEHEQLDSKSQEVLLQAKELNDLGKKMTANGHHQSISIERNRDQLHNIVRAFITRVKRQKEIVQQSIQFHHLLAEFSKKTDSLLELLCTEVKANSAASTEKALNALTTHAEEIDKTMDNVRQTGSHFLEQLKITEQNSVGKEVTRDYTAGVVHVRQQLEDVEERRRRCNELLDVRRLKLQQMLQLFTCEQDGEQAVQWIEELHETLLSDYNDLGTTAEDRKQLREDQLKLEETARSTYEYGKQLCQVSLVLRRSLRMEVGPQMAMSQKLEAAWGRLCRSLSQYEAKTNITDAFHSTIREVSDRLEDLCIKVGGNMKDSPISPLSPLSSSLSEYNSDRRKLGGDVRELKHMANILIDQLENNEDARTNRSAGSGGSPNGVDKSPSQDIREQLAKVEEKQRKLEGLWLNGPVSSSKLTNRDDGVTLHLSDVKIRLEQEK</sequence>
<evidence type="ECO:0000313" key="6">
    <source>
        <dbReference type="WBParaSite" id="PSAMB.scaffold3182size26385.g20623.t1"/>
    </source>
</evidence>
<feature type="region of interest" description="Disordered" evidence="3">
    <location>
        <begin position="667"/>
        <end position="694"/>
    </location>
</feature>
<dbReference type="GO" id="GO:0043325">
    <property type="term" value="F:phosphatidylinositol-3,4-bisphosphate binding"/>
    <property type="evidence" value="ECO:0007669"/>
    <property type="project" value="TreeGrafter"/>
</dbReference>
<feature type="region of interest" description="Disordered" evidence="3">
    <location>
        <begin position="627"/>
        <end position="646"/>
    </location>
</feature>
<evidence type="ECO:0000259" key="4">
    <source>
        <dbReference type="PROSITE" id="PS50191"/>
    </source>
</evidence>
<evidence type="ECO:0000256" key="1">
    <source>
        <dbReference type="ARBA" id="ARBA00022737"/>
    </source>
</evidence>
<dbReference type="PANTHER" id="PTHR46607:SF1">
    <property type="entry name" value="SEC14 DOMAIN AND SPECTRIN REPEAT-CONTAINING PROTEIN 1"/>
    <property type="match status" value="1"/>
</dbReference>
<dbReference type="GO" id="GO:0070273">
    <property type="term" value="F:phosphatidylinositol-4-phosphate binding"/>
    <property type="evidence" value="ECO:0007669"/>
    <property type="project" value="TreeGrafter"/>
</dbReference>
<dbReference type="GO" id="GO:0080025">
    <property type="term" value="F:phosphatidylinositol-3,5-bisphosphate binding"/>
    <property type="evidence" value="ECO:0007669"/>
    <property type="project" value="TreeGrafter"/>
</dbReference>
<dbReference type="WBParaSite" id="PSAMB.scaffold3182size26385.g20623.t1">
    <property type="protein sequence ID" value="PSAMB.scaffold3182size26385.g20623.t1"/>
    <property type="gene ID" value="PSAMB.scaffold3182size26385.g20623"/>
</dbReference>
<comment type="similarity">
    <text evidence="2">Belongs to the SOLO family.</text>
</comment>
<dbReference type="SUPFAM" id="SSF46966">
    <property type="entry name" value="Spectrin repeat"/>
    <property type="match status" value="2"/>
</dbReference>
<dbReference type="GO" id="GO:0005546">
    <property type="term" value="F:phosphatidylinositol-4,5-bisphosphate binding"/>
    <property type="evidence" value="ECO:0007669"/>
    <property type="project" value="TreeGrafter"/>
</dbReference>
<dbReference type="InterPro" id="IPR002017">
    <property type="entry name" value="Spectrin_repeat"/>
</dbReference>
<dbReference type="Pfam" id="PF24915">
    <property type="entry name" value="Spectrin_SESTD1"/>
    <property type="match status" value="1"/>
</dbReference>
<evidence type="ECO:0000256" key="3">
    <source>
        <dbReference type="SAM" id="MobiDB-lite"/>
    </source>
</evidence>
<evidence type="ECO:0000256" key="2">
    <source>
        <dbReference type="ARBA" id="ARBA00038285"/>
    </source>
</evidence>
<dbReference type="SMART" id="SM00150">
    <property type="entry name" value="SPEC"/>
    <property type="match status" value="2"/>
</dbReference>
<dbReference type="Pfam" id="PF00435">
    <property type="entry name" value="Spectrin"/>
    <property type="match status" value="1"/>
</dbReference>
<dbReference type="InterPro" id="IPR018159">
    <property type="entry name" value="Spectrin/alpha-actinin"/>
</dbReference>
<dbReference type="InterPro" id="IPR056804">
    <property type="entry name" value="Spectrin_SESTD1"/>
</dbReference>
<dbReference type="GO" id="GO:0032266">
    <property type="term" value="F:phosphatidylinositol-3-phosphate binding"/>
    <property type="evidence" value="ECO:0007669"/>
    <property type="project" value="TreeGrafter"/>
</dbReference>
<feature type="domain" description="CRAL-TRIO" evidence="4">
    <location>
        <begin position="4"/>
        <end position="153"/>
    </location>
</feature>
<dbReference type="PANTHER" id="PTHR46607">
    <property type="entry name" value="SEC14 DOMAIN AND SPECTRIN REPEAT-CONTAINING PROTEIN 1"/>
    <property type="match status" value="1"/>
</dbReference>
<evidence type="ECO:0000313" key="5">
    <source>
        <dbReference type="Proteomes" id="UP000887566"/>
    </source>
</evidence>
<dbReference type="AlphaFoldDB" id="A0A914W5C4"/>
<organism evidence="5 6">
    <name type="scientific">Plectus sambesii</name>
    <dbReference type="NCBI Taxonomy" id="2011161"/>
    <lineage>
        <taxon>Eukaryota</taxon>
        <taxon>Metazoa</taxon>
        <taxon>Ecdysozoa</taxon>
        <taxon>Nematoda</taxon>
        <taxon>Chromadorea</taxon>
        <taxon>Plectida</taxon>
        <taxon>Plectina</taxon>
        <taxon>Plectoidea</taxon>
        <taxon>Plectidae</taxon>
        <taxon>Plectus</taxon>
    </lineage>
</organism>
<dbReference type="InterPro" id="IPR001251">
    <property type="entry name" value="CRAL-TRIO_dom"/>
</dbReference>
<dbReference type="PROSITE" id="PS50191">
    <property type="entry name" value="CRAL_TRIO"/>
    <property type="match status" value="1"/>
</dbReference>
<feature type="compositionally biased region" description="Low complexity" evidence="3">
    <location>
        <begin position="627"/>
        <end position="640"/>
    </location>
</feature>
<keyword evidence="1" id="KW-0677">Repeat</keyword>
<dbReference type="Gene3D" id="1.20.58.60">
    <property type="match status" value="2"/>
</dbReference>